<comment type="similarity">
    <text evidence="1">Belongs to the fantastic four family.</text>
</comment>
<sequence>MSCTKSLGFESSDERRVDDDDEIELCCSANKVIKWRKISEKREVKRFPPLISSLDHNVHPCFFLRPVRKDGRLELRAVRIDRPEIFRAHREGGRLRLHLEMKTLILMKKLDFKIKNMNCRKKQKKKYGRKMKKRQVGSGGFR</sequence>
<evidence type="ECO:0000256" key="1">
    <source>
        <dbReference type="ARBA" id="ARBA00008690"/>
    </source>
</evidence>
<feature type="compositionally biased region" description="Basic residues" evidence="2">
    <location>
        <begin position="121"/>
        <end position="135"/>
    </location>
</feature>
<keyword evidence="5" id="KW-1185">Reference proteome</keyword>
<evidence type="ECO:0000313" key="5">
    <source>
        <dbReference type="Proteomes" id="UP001174677"/>
    </source>
</evidence>
<protein>
    <recommendedName>
        <fullName evidence="3">FAF domain-containing protein</fullName>
    </recommendedName>
</protein>
<feature type="region of interest" description="Disordered" evidence="2">
    <location>
        <begin position="121"/>
        <end position="142"/>
    </location>
</feature>
<evidence type="ECO:0000256" key="2">
    <source>
        <dbReference type="SAM" id="MobiDB-lite"/>
    </source>
</evidence>
<organism evidence="4 5">
    <name type="scientific">Hevea brasiliensis</name>
    <name type="common">Para rubber tree</name>
    <name type="synonym">Siphonia brasiliensis</name>
    <dbReference type="NCBI Taxonomy" id="3981"/>
    <lineage>
        <taxon>Eukaryota</taxon>
        <taxon>Viridiplantae</taxon>
        <taxon>Streptophyta</taxon>
        <taxon>Embryophyta</taxon>
        <taxon>Tracheophyta</taxon>
        <taxon>Spermatophyta</taxon>
        <taxon>Magnoliopsida</taxon>
        <taxon>eudicotyledons</taxon>
        <taxon>Gunneridae</taxon>
        <taxon>Pentapetalae</taxon>
        <taxon>rosids</taxon>
        <taxon>fabids</taxon>
        <taxon>Malpighiales</taxon>
        <taxon>Euphorbiaceae</taxon>
        <taxon>Crotonoideae</taxon>
        <taxon>Micrandreae</taxon>
        <taxon>Hevea</taxon>
    </lineage>
</organism>
<accession>A0ABQ9KCG1</accession>
<dbReference type="PANTHER" id="PTHR33155:SF27">
    <property type="entry name" value="FANTASTIC FOUR-LIKE PROTEIN (DUF3049)"/>
    <property type="match status" value="1"/>
</dbReference>
<evidence type="ECO:0000313" key="4">
    <source>
        <dbReference type="EMBL" id="KAJ9131517.1"/>
    </source>
</evidence>
<comment type="caution">
    <text evidence="4">The sequence shown here is derived from an EMBL/GenBank/DDBJ whole genome shotgun (WGS) entry which is preliminary data.</text>
</comment>
<name>A0ABQ9KCG1_HEVBR</name>
<dbReference type="InterPro" id="IPR021410">
    <property type="entry name" value="FAF"/>
</dbReference>
<dbReference type="PANTHER" id="PTHR33155">
    <property type="entry name" value="FANTASTIC FOUR-LIKE PROTEIN (DUF3049)"/>
    <property type="match status" value="1"/>
</dbReference>
<gene>
    <name evidence="4" type="ORF">P3X46_035172</name>
</gene>
<evidence type="ECO:0000259" key="3">
    <source>
        <dbReference type="Pfam" id="PF11250"/>
    </source>
</evidence>
<proteinExistence type="inferred from homology"/>
<feature type="domain" description="FAF" evidence="3">
    <location>
        <begin position="46"/>
        <end position="99"/>
    </location>
</feature>
<dbReference type="Proteomes" id="UP001174677">
    <property type="component" value="Unassembled WGS sequence"/>
</dbReference>
<reference evidence="4 5" key="1">
    <citation type="journal article" date="2023" name="Plant Biotechnol. J.">
        <title>Chromosome-level wild Hevea brasiliensis genome provides new tools for genomic-assisted breeding and valuable loci to elevate rubber yield.</title>
        <authorList>
            <person name="Cheng H."/>
            <person name="Song X."/>
            <person name="Hu Y."/>
            <person name="Wu T."/>
            <person name="Yang Q."/>
            <person name="An Z."/>
            <person name="Feng S."/>
            <person name="Deng Z."/>
            <person name="Wu W."/>
            <person name="Zeng X."/>
            <person name="Tu M."/>
            <person name="Wang X."/>
            <person name="Huang H."/>
        </authorList>
    </citation>
    <scope>NUCLEOTIDE SEQUENCE [LARGE SCALE GENOMIC DNA]</scope>
    <source>
        <strain evidence="4">MT/VB/25A 57/8</strain>
    </source>
</reference>
<dbReference type="InterPro" id="IPR046431">
    <property type="entry name" value="FAF_dom"/>
</dbReference>
<dbReference type="EMBL" id="JARPOI010000025">
    <property type="protein sequence ID" value="KAJ9131517.1"/>
    <property type="molecule type" value="Genomic_DNA"/>
</dbReference>
<dbReference type="Pfam" id="PF11250">
    <property type="entry name" value="FAF"/>
    <property type="match status" value="1"/>
</dbReference>